<sequence length="88" mass="9903">MATGKKRRIETELGEFMVRNLAAVMEREREKRGLGKVEFAKFCQITAPSYITILDGSANPTLYVITRISNALNIPVQELLFTAKKQAD</sequence>
<protein>
    <submittedName>
        <fullName evidence="2">Helix-turn-helix transcriptional regulator</fullName>
    </submittedName>
</protein>
<evidence type="ECO:0000313" key="2">
    <source>
        <dbReference type="EMBL" id="MDX8331867.1"/>
    </source>
</evidence>
<dbReference type="InterPro" id="IPR001387">
    <property type="entry name" value="Cro/C1-type_HTH"/>
</dbReference>
<organism evidence="2 3">
    <name type="scientific">Agrobacterium rosae</name>
    <dbReference type="NCBI Taxonomy" id="1972867"/>
    <lineage>
        <taxon>Bacteria</taxon>
        <taxon>Pseudomonadati</taxon>
        <taxon>Pseudomonadota</taxon>
        <taxon>Alphaproteobacteria</taxon>
        <taxon>Hyphomicrobiales</taxon>
        <taxon>Rhizobiaceae</taxon>
        <taxon>Rhizobium/Agrobacterium group</taxon>
        <taxon>Agrobacterium</taxon>
    </lineage>
</organism>
<keyword evidence="3" id="KW-1185">Reference proteome</keyword>
<reference evidence="2" key="1">
    <citation type="journal article" date="2023" name="Phytobiomes J">
        <title>Deciphering the key players within the bacterial microbiota associated with aerial crown gall tumors on rhododendron: Insights into the gallobiome.</title>
        <authorList>
            <person name="Kuzmanovic N."/>
            <person name="Nesme J."/>
            <person name="Wolf J."/>
            <person name="Neumann-Schaal M."/>
            <person name="Petersen J."/>
            <person name="Fernandez-Gnecco G."/>
            <person name="Sproeer C."/>
            <person name="Bunk B."/>
            <person name="Overmann J."/>
            <person name="Sorensen S.J."/>
            <person name="Idczak E."/>
            <person name="Smalla K."/>
        </authorList>
    </citation>
    <scope>NUCLEOTIDE SEQUENCE [LARGE SCALE GENOMIC DNA]</scope>
    <source>
        <strain evidence="2">Rho-14.1</strain>
    </source>
</reference>
<dbReference type="Proteomes" id="UP001277561">
    <property type="component" value="Unassembled WGS sequence"/>
</dbReference>
<comment type="caution">
    <text evidence="2">The sequence shown here is derived from an EMBL/GenBank/DDBJ whole genome shotgun (WGS) entry which is preliminary data.</text>
</comment>
<evidence type="ECO:0000313" key="3">
    <source>
        <dbReference type="Proteomes" id="UP001277561"/>
    </source>
</evidence>
<evidence type="ECO:0000259" key="1">
    <source>
        <dbReference type="PROSITE" id="PS50943"/>
    </source>
</evidence>
<dbReference type="Pfam" id="PF01381">
    <property type="entry name" value="HTH_3"/>
    <property type="match status" value="1"/>
</dbReference>
<dbReference type="Gene3D" id="1.10.260.40">
    <property type="entry name" value="lambda repressor-like DNA-binding domains"/>
    <property type="match status" value="1"/>
</dbReference>
<dbReference type="PROSITE" id="PS50943">
    <property type="entry name" value="HTH_CROC1"/>
    <property type="match status" value="1"/>
</dbReference>
<dbReference type="SMART" id="SM00530">
    <property type="entry name" value="HTH_XRE"/>
    <property type="match status" value="1"/>
</dbReference>
<gene>
    <name evidence="2" type="ORF">RMS29_21870</name>
</gene>
<dbReference type="SUPFAM" id="SSF47413">
    <property type="entry name" value="lambda repressor-like DNA-binding domains"/>
    <property type="match status" value="1"/>
</dbReference>
<dbReference type="CDD" id="cd00093">
    <property type="entry name" value="HTH_XRE"/>
    <property type="match status" value="1"/>
</dbReference>
<accession>A0ABU4W260</accession>
<feature type="domain" description="HTH cro/C1-type" evidence="1">
    <location>
        <begin position="25"/>
        <end position="79"/>
    </location>
</feature>
<dbReference type="InterPro" id="IPR010982">
    <property type="entry name" value="Lambda_DNA-bd_dom_sf"/>
</dbReference>
<dbReference type="EMBL" id="JAVRAD010000012">
    <property type="protein sequence ID" value="MDX8331867.1"/>
    <property type="molecule type" value="Genomic_DNA"/>
</dbReference>
<proteinExistence type="predicted"/>
<dbReference type="RefSeq" id="WP_320188461.1">
    <property type="nucleotide sequence ID" value="NZ_CP192768.1"/>
</dbReference>
<name>A0ABU4W260_9HYPH</name>